<protein>
    <submittedName>
        <fullName evidence="1">Uncharacterized protein</fullName>
    </submittedName>
</protein>
<reference evidence="1 2" key="1">
    <citation type="submission" date="2016-07" db="EMBL/GenBank/DDBJ databases">
        <title>Multiple horizontal gene transfer events from other fungi enriched the ability of initially mycotrophic Trichoderma (Ascomycota) to feed on dead plant biomass.</title>
        <authorList>
            <consortium name="DOE Joint Genome Institute"/>
            <person name="Aerts A."/>
            <person name="Atanasova L."/>
            <person name="Chenthamara K."/>
            <person name="Zhang J."/>
            <person name="Grujic M."/>
            <person name="Henrissat B."/>
            <person name="Kuo A."/>
            <person name="Salamov A."/>
            <person name="Lipzen A."/>
            <person name="Labutti K."/>
            <person name="Barry K."/>
            <person name="Miao Y."/>
            <person name="Rahimi M.J."/>
            <person name="Shen Q."/>
            <person name="Grigoriev I.V."/>
            <person name="Kubicek C.P."/>
            <person name="Druzhinina I.S."/>
        </authorList>
    </citation>
    <scope>NUCLEOTIDE SEQUENCE [LARGE SCALE GENOMIC DNA]</scope>
    <source>
        <strain evidence="1 2">CBS 226.95</strain>
    </source>
</reference>
<evidence type="ECO:0000313" key="1">
    <source>
        <dbReference type="EMBL" id="PTB57289.1"/>
    </source>
</evidence>
<accession>A0A2T4AJQ5</accession>
<name>A0A2T4AJQ5_TRIHA</name>
<dbReference type="GeneID" id="36622958"/>
<dbReference type="RefSeq" id="XP_024776966.1">
    <property type="nucleotide sequence ID" value="XM_024914392.1"/>
</dbReference>
<evidence type="ECO:0000313" key="2">
    <source>
        <dbReference type="Proteomes" id="UP000241690"/>
    </source>
</evidence>
<sequence>MTHHHIAVTQLRLLPLATPPRCSRQHRYSYYQRFGRVYSKQQVIPKQPTGTKEYGTNHELEIWPLNFRWCWPVWWWYLSHPLRISWVYPNTHAAIHVYVKQSGCARSSSAAVCTVRLIQQPECQHRPNNGQCNEYELSGIPTKLRRLESWSRNQV</sequence>
<dbReference type="AlphaFoldDB" id="A0A2T4AJQ5"/>
<gene>
    <name evidence="1" type="ORF">M431DRAFT_337016</name>
</gene>
<dbReference type="EMBL" id="KZ679677">
    <property type="protein sequence ID" value="PTB57289.1"/>
    <property type="molecule type" value="Genomic_DNA"/>
</dbReference>
<dbReference type="Proteomes" id="UP000241690">
    <property type="component" value="Unassembled WGS sequence"/>
</dbReference>
<organism evidence="1 2">
    <name type="scientific">Trichoderma harzianum CBS 226.95</name>
    <dbReference type="NCBI Taxonomy" id="983964"/>
    <lineage>
        <taxon>Eukaryota</taxon>
        <taxon>Fungi</taxon>
        <taxon>Dikarya</taxon>
        <taxon>Ascomycota</taxon>
        <taxon>Pezizomycotina</taxon>
        <taxon>Sordariomycetes</taxon>
        <taxon>Hypocreomycetidae</taxon>
        <taxon>Hypocreales</taxon>
        <taxon>Hypocreaceae</taxon>
        <taxon>Trichoderma</taxon>
    </lineage>
</organism>
<keyword evidence="2" id="KW-1185">Reference proteome</keyword>
<proteinExistence type="predicted"/>